<sequence>MKNKVKLRKMEKKDIDGVLVVEKMSFSTPWSRDAFVKEVTENNLARYMVAEIDDTIIGYGGVWLILDEGHITNIAVHKGYRGYGIGHILVDGLVDICKKLNIERMTLEVRESNTPARNLYKGHGFEDIGIRPGYYADNKEDAVIMWKEI</sequence>
<comment type="similarity">
    <text evidence="3">Belongs to the acetyltransferase family. RimI subfamily.</text>
</comment>
<keyword evidence="5" id="KW-0687">Ribonucleoprotein</keyword>
<feature type="domain" description="N-acetyltransferase" evidence="4">
    <location>
        <begin position="5"/>
        <end position="149"/>
    </location>
</feature>
<evidence type="ECO:0000256" key="3">
    <source>
        <dbReference type="RuleBase" id="RU363094"/>
    </source>
</evidence>
<evidence type="ECO:0000313" key="5">
    <source>
        <dbReference type="EMBL" id="MBS4538096.1"/>
    </source>
</evidence>
<dbReference type="Proteomes" id="UP000724672">
    <property type="component" value="Unassembled WGS sequence"/>
</dbReference>
<keyword evidence="2" id="KW-0012">Acyltransferase</keyword>
<dbReference type="SUPFAM" id="SSF55729">
    <property type="entry name" value="Acyl-CoA N-acyltransferases (Nat)"/>
    <property type="match status" value="1"/>
</dbReference>
<dbReference type="CDD" id="cd04301">
    <property type="entry name" value="NAT_SF"/>
    <property type="match status" value="1"/>
</dbReference>
<dbReference type="RefSeq" id="WP_203366018.1">
    <property type="nucleotide sequence ID" value="NZ_WSFT01000028.1"/>
</dbReference>
<comment type="function">
    <text evidence="3">Acetylates the N-terminal alanine of ribosomal protein bS18.</text>
</comment>
<organism evidence="5 6">
    <name type="scientific">Anaeromonas frigoriresistens</name>
    <dbReference type="NCBI Taxonomy" id="2683708"/>
    <lineage>
        <taxon>Bacteria</taxon>
        <taxon>Bacillati</taxon>
        <taxon>Bacillota</taxon>
        <taxon>Tissierellia</taxon>
        <taxon>Tissierellales</taxon>
        <taxon>Thermohalobacteraceae</taxon>
        <taxon>Anaeromonas</taxon>
    </lineage>
</organism>
<dbReference type="EC" id="2.3.1.266" evidence="3"/>
<gene>
    <name evidence="5" type="primary">rimI</name>
    <name evidence="5" type="ORF">GOQ27_06460</name>
</gene>
<dbReference type="Gene3D" id="3.40.630.30">
    <property type="match status" value="1"/>
</dbReference>
<proteinExistence type="inferred from homology"/>
<protein>
    <recommendedName>
        <fullName evidence="3">[Ribosomal protein bS18]-alanine N-acetyltransferase</fullName>
        <ecNumber evidence="3">2.3.1.266</ecNumber>
    </recommendedName>
</protein>
<evidence type="ECO:0000256" key="1">
    <source>
        <dbReference type="ARBA" id="ARBA00022679"/>
    </source>
</evidence>
<evidence type="ECO:0000313" key="6">
    <source>
        <dbReference type="Proteomes" id="UP000724672"/>
    </source>
</evidence>
<comment type="subcellular location">
    <subcellularLocation>
        <location evidence="3">Cytoplasm</location>
    </subcellularLocation>
</comment>
<keyword evidence="6" id="KW-1185">Reference proteome</keyword>
<dbReference type="PANTHER" id="PTHR42919">
    <property type="entry name" value="N-ALPHA-ACETYLTRANSFERASE"/>
    <property type="match status" value="1"/>
</dbReference>
<comment type="caution">
    <text evidence="5">The sequence shown here is derived from an EMBL/GenBank/DDBJ whole genome shotgun (WGS) entry which is preliminary data.</text>
</comment>
<reference evidence="5" key="1">
    <citation type="submission" date="2019-12" db="EMBL/GenBank/DDBJ databases">
        <title>Clostridiaceae gen. nov. sp. nov., isolated from sediment in Xinjiang, China.</title>
        <authorList>
            <person name="Zhang R."/>
        </authorList>
    </citation>
    <scope>NUCLEOTIDE SEQUENCE</scope>
    <source>
        <strain evidence="5">D2Q-11</strain>
    </source>
</reference>
<evidence type="ECO:0000259" key="4">
    <source>
        <dbReference type="PROSITE" id="PS51186"/>
    </source>
</evidence>
<dbReference type="NCBIfam" id="TIGR01575">
    <property type="entry name" value="rimI"/>
    <property type="match status" value="1"/>
</dbReference>
<dbReference type="GO" id="GO:0005737">
    <property type="term" value="C:cytoplasm"/>
    <property type="evidence" value="ECO:0007669"/>
    <property type="project" value="UniProtKB-SubCell"/>
</dbReference>
<comment type="catalytic activity">
    <reaction evidence="3">
        <text>N-terminal L-alanyl-[ribosomal protein bS18] + acetyl-CoA = N-terminal N(alpha)-acetyl-L-alanyl-[ribosomal protein bS18] + CoA + H(+)</text>
        <dbReference type="Rhea" id="RHEA:43756"/>
        <dbReference type="Rhea" id="RHEA-COMP:10676"/>
        <dbReference type="Rhea" id="RHEA-COMP:10677"/>
        <dbReference type="ChEBI" id="CHEBI:15378"/>
        <dbReference type="ChEBI" id="CHEBI:57287"/>
        <dbReference type="ChEBI" id="CHEBI:57288"/>
        <dbReference type="ChEBI" id="CHEBI:64718"/>
        <dbReference type="ChEBI" id="CHEBI:83683"/>
        <dbReference type="EC" id="2.3.1.266"/>
    </reaction>
</comment>
<dbReference type="EMBL" id="WSFT01000028">
    <property type="protein sequence ID" value="MBS4538096.1"/>
    <property type="molecule type" value="Genomic_DNA"/>
</dbReference>
<dbReference type="InterPro" id="IPR051556">
    <property type="entry name" value="N-term/lysine_N-AcTrnsfr"/>
</dbReference>
<name>A0A942UXD2_9FIRM</name>
<dbReference type="PANTHER" id="PTHR42919:SF8">
    <property type="entry name" value="N-ALPHA-ACETYLTRANSFERASE 50"/>
    <property type="match status" value="1"/>
</dbReference>
<dbReference type="InterPro" id="IPR006464">
    <property type="entry name" value="AcTrfase_RimI/Ard1"/>
</dbReference>
<dbReference type="InterPro" id="IPR000182">
    <property type="entry name" value="GNAT_dom"/>
</dbReference>
<dbReference type="GO" id="GO:0008999">
    <property type="term" value="F:protein-N-terminal-alanine acetyltransferase activity"/>
    <property type="evidence" value="ECO:0007669"/>
    <property type="project" value="UniProtKB-EC"/>
</dbReference>
<keyword evidence="3" id="KW-0963">Cytoplasm</keyword>
<dbReference type="InterPro" id="IPR016181">
    <property type="entry name" value="Acyl_CoA_acyltransferase"/>
</dbReference>
<evidence type="ECO:0000256" key="2">
    <source>
        <dbReference type="ARBA" id="ARBA00023315"/>
    </source>
</evidence>
<dbReference type="Pfam" id="PF00583">
    <property type="entry name" value="Acetyltransf_1"/>
    <property type="match status" value="1"/>
</dbReference>
<dbReference type="PROSITE" id="PS51186">
    <property type="entry name" value="GNAT"/>
    <property type="match status" value="1"/>
</dbReference>
<keyword evidence="1" id="KW-0808">Transferase</keyword>
<dbReference type="AlphaFoldDB" id="A0A942UXD2"/>
<accession>A0A942UXD2</accession>
<dbReference type="GO" id="GO:0005840">
    <property type="term" value="C:ribosome"/>
    <property type="evidence" value="ECO:0007669"/>
    <property type="project" value="UniProtKB-KW"/>
</dbReference>
<keyword evidence="5" id="KW-0689">Ribosomal protein</keyword>